<dbReference type="Gene3D" id="3.30.450.70">
    <property type="match status" value="1"/>
</dbReference>
<accession>A0AAU9W5J9</accession>
<dbReference type="AlphaFoldDB" id="A0AAU9W5J9"/>
<dbReference type="Pfam" id="PF04628">
    <property type="entry name" value="Sedlin_N"/>
    <property type="match status" value="1"/>
</dbReference>
<dbReference type="CDD" id="cd14825">
    <property type="entry name" value="TRAPPC2_sedlin"/>
    <property type="match status" value="1"/>
</dbReference>
<evidence type="ECO:0000256" key="5">
    <source>
        <dbReference type="ARBA" id="ARBA00022892"/>
    </source>
</evidence>
<dbReference type="EMBL" id="CALNXJ010000008">
    <property type="protein sequence ID" value="CAH3046466.1"/>
    <property type="molecule type" value="Genomic_DNA"/>
</dbReference>
<evidence type="ECO:0000313" key="7">
    <source>
        <dbReference type="Proteomes" id="UP001159428"/>
    </source>
</evidence>
<protein>
    <recommendedName>
        <fullName evidence="8">Trafficking protein particle complex subunit 2</fullName>
    </recommendedName>
</protein>
<gene>
    <name evidence="6" type="ORF">PMEA_00033273</name>
</gene>
<keyword evidence="4" id="KW-0963">Cytoplasm</keyword>
<reference evidence="6 7" key="1">
    <citation type="submission" date="2022-05" db="EMBL/GenBank/DDBJ databases">
        <authorList>
            <consortium name="Genoscope - CEA"/>
            <person name="William W."/>
        </authorList>
    </citation>
    <scope>NUCLEOTIDE SEQUENCE [LARGE SCALE GENOMIC DNA]</scope>
</reference>
<dbReference type="GO" id="GO:0048471">
    <property type="term" value="C:perinuclear region of cytoplasm"/>
    <property type="evidence" value="ECO:0007669"/>
    <property type="project" value="UniProtKB-SubCell"/>
</dbReference>
<keyword evidence="7" id="KW-1185">Reference proteome</keyword>
<evidence type="ECO:0000256" key="3">
    <source>
        <dbReference type="ARBA" id="ARBA00022448"/>
    </source>
</evidence>
<dbReference type="FunFam" id="3.30.450.70:FF:000001">
    <property type="entry name" value="Trafficking protein particle complex subunit 2"/>
    <property type="match status" value="1"/>
</dbReference>
<dbReference type="InterPro" id="IPR006722">
    <property type="entry name" value="Sedlin"/>
</dbReference>
<sequence>MLGNYYFAIVGHRDNPVFEMEFNTPTKSMDSSQGRESYKRDDHRHLNQFIAHAALDLVDESMWSTTGMYLKNVDKFNEWFVSAFVTASDILLRFMMLHDVRNDDGIKNFFSDVYETYIKVIMNPFYDMNKKIESPNFERKVTVAAKKHLLG</sequence>
<evidence type="ECO:0008006" key="8">
    <source>
        <dbReference type="Google" id="ProtNLM"/>
    </source>
</evidence>
<dbReference type="SUPFAM" id="SSF64356">
    <property type="entry name" value="SNARE-like"/>
    <property type="match status" value="1"/>
</dbReference>
<comment type="subcellular location">
    <subcellularLocation>
        <location evidence="1">Cytoplasm</location>
        <location evidence="1">Perinuclear region</location>
    </subcellularLocation>
</comment>
<proteinExistence type="inferred from homology"/>
<evidence type="ECO:0000256" key="1">
    <source>
        <dbReference type="ARBA" id="ARBA00004556"/>
    </source>
</evidence>
<evidence type="ECO:0000256" key="2">
    <source>
        <dbReference type="ARBA" id="ARBA00006626"/>
    </source>
</evidence>
<dbReference type="Proteomes" id="UP001159428">
    <property type="component" value="Unassembled WGS sequence"/>
</dbReference>
<dbReference type="GO" id="GO:0006888">
    <property type="term" value="P:endoplasmic reticulum to Golgi vesicle-mediated transport"/>
    <property type="evidence" value="ECO:0007669"/>
    <property type="project" value="InterPro"/>
</dbReference>
<evidence type="ECO:0000313" key="6">
    <source>
        <dbReference type="EMBL" id="CAH3046466.1"/>
    </source>
</evidence>
<organism evidence="6 7">
    <name type="scientific">Pocillopora meandrina</name>
    <dbReference type="NCBI Taxonomy" id="46732"/>
    <lineage>
        <taxon>Eukaryota</taxon>
        <taxon>Metazoa</taxon>
        <taxon>Cnidaria</taxon>
        <taxon>Anthozoa</taxon>
        <taxon>Hexacorallia</taxon>
        <taxon>Scleractinia</taxon>
        <taxon>Astrocoeniina</taxon>
        <taxon>Pocilloporidae</taxon>
        <taxon>Pocillopora</taxon>
    </lineage>
</organism>
<keyword evidence="5" id="KW-0931">ER-Golgi transport</keyword>
<dbReference type="InterPro" id="IPR011012">
    <property type="entry name" value="Longin-like_dom_sf"/>
</dbReference>
<dbReference type="PANTHER" id="PTHR12403">
    <property type="entry name" value="TRAFFICKING PROTEIN PARTICLE COMPLEX SUBUNIT 2"/>
    <property type="match status" value="1"/>
</dbReference>
<comment type="caution">
    <text evidence="6">The sequence shown here is derived from an EMBL/GenBank/DDBJ whole genome shotgun (WGS) entry which is preliminary data.</text>
</comment>
<comment type="similarity">
    <text evidence="2">Belongs to the TRAPP small subunits family. Sedlin subfamily.</text>
</comment>
<keyword evidence="3" id="KW-0813">Transport</keyword>
<name>A0AAU9W5J9_9CNID</name>
<evidence type="ECO:0000256" key="4">
    <source>
        <dbReference type="ARBA" id="ARBA00022490"/>
    </source>
</evidence>